<evidence type="ECO:0000313" key="3">
    <source>
        <dbReference type="EMBL" id="GGB43028.1"/>
    </source>
</evidence>
<dbReference type="EMBL" id="BMFA01000003">
    <property type="protein sequence ID" value="GGB43028.1"/>
    <property type="molecule type" value="Genomic_DNA"/>
</dbReference>
<accession>A0A916TI49</accession>
<feature type="signal peptide" evidence="2">
    <location>
        <begin position="1"/>
        <end position="25"/>
    </location>
</feature>
<evidence type="ECO:0000256" key="2">
    <source>
        <dbReference type="SAM" id="SignalP"/>
    </source>
</evidence>
<keyword evidence="4" id="KW-1185">Reference proteome</keyword>
<keyword evidence="2" id="KW-0732">Signal</keyword>
<dbReference type="OrthoDB" id="7865349at2"/>
<evidence type="ECO:0000313" key="4">
    <source>
        <dbReference type="Proteomes" id="UP000605148"/>
    </source>
</evidence>
<organism evidence="3 4">
    <name type="scientific">Roseibium aquae</name>
    <dbReference type="NCBI Taxonomy" id="1323746"/>
    <lineage>
        <taxon>Bacteria</taxon>
        <taxon>Pseudomonadati</taxon>
        <taxon>Pseudomonadota</taxon>
        <taxon>Alphaproteobacteria</taxon>
        <taxon>Hyphomicrobiales</taxon>
        <taxon>Stappiaceae</taxon>
        <taxon>Roseibium</taxon>
    </lineage>
</organism>
<feature type="coiled-coil region" evidence="1">
    <location>
        <begin position="54"/>
        <end position="114"/>
    </location>
</feature>
<keyword evidence="1" id="KW-0175">Coiled coil</keyword>
<proteinExistence type="predicted"/>
<gene>
    <name evidence="3" type="ORF">GCM10011316_13720</name>
</gene>
<dbReference type="AlphaFoldDB" id="A0A916TI49"/>
<dbReference type="SUPFAM" id="SSF58113">
    <property type="entry name" value="Apolipoprotein A-I"/>
    <property type="match status" value="1"/>
</dbReference>
<comment type="caution">
    <text evidence="3">The sequence shown here is derived from an EMBL/GenBank/DDBJ whole genome shotgun (WGS) entry which is preliminary data.</text>
</comment>
<dbReference type="RefSeq" id="WP_150495275.1">
    <property type="nucleotide sequence ID" value="NZ_BMFA01000003.1"/>
</dbReference>
<reference evidence="3" key="1">
    <citation type="journal article" date="2014" name="Int. J. Syst. Evol. Microbiol.">
        <title>Complete genome sequence of Corynebacterium casei LMG S-19264T (=DSM 44701T), isolated from a smear-ripened cheese.</title>
        <authorList>
            <consortium name="US DOE Joint Genome Institute (JGI-PGF)"/>
            <person name="Walter F."/>
            <person name="Albersmeier A."/>
            <person name="Kalinowski J."/>
            <person name="Ruckert C."/>
        </authorList>
    </citation>
    <scope>NUCLEOTIDE SEQUENCE</scope>
    <source>
        <strain evidence="3">CGMCC 1.12426</strain>
    </source>
</reference>
<name>A0A916TI49_9HYPH</name>
<evidence type="ECO:0000256" key="1">
    <source>
        <dbReference type="SAM" id="Coils"/>
    </source>
</evidence>
<dbReference type="Proteomes" id="UP000605148">
    <property type="component" value="Unassembled WGS sequence"/>
</dbReference>
<protein>
    <submittedName>
        <fullName evidence="3">Uncharacterized protein</fullName>
    </submittedName>
</protein>
<feature type="chain" id="PRO_5037710493" evidence="2">
    <location>
        <begin position="26"/>
        <end position="158"/>
    </location>
</feature>
<reference evidence="3" key="2">
    <citation type="submission" date="2020-09" db="EMBL/GenBank/DDBJ databases">
        <authorList>
            <person name="Sun Q."/>
            <person name="Zhou Y."/>
        </authorList>
    </citation>
    <scope>NUCLEOTIDE SEQUENCE</scope>
    <source>
        <strain evidence="3">CGMCC 1.12426</strain>
    </source>
</reference>
<dbReference type="Gene3D" id="1.20.120.20">
    <property type="entry name" value="Apolipoprotein"/>
    <property type="match status" value="1"/>
</dbReference>
<sequence length="158" mass="17094">MKSPNLIRAAVISTAMALSTGSVLAAGGDEPKTTGDDVRAEVAEAMDAITSYTVDQRDKALAEAEKALARLDAEIERREQALRENWAQMSDQARQTAAERLDDLRDARNRLGERYGALEAGASEAWGELRAGFSSAWDTFSKAWSASEEEAPEEGSDI</sequence>